<reference evidence="4 5" key="1">
    <citation type="journal article" date="2024" name="Plant J.">
        <title>Genome sequences and population genomics reveal climatic adaptation and genomic divergence between two closely related sweetgum species.</title>
        <authorList>
            <person name="Xu W.Q."/>
            <person name="Ren C.Q."/>
            <person name="Zhang X.Y."/>
            <person name="Comes H.P."/>
            <person name="Liu X.H."/>
            <person name="Li Y.G."/>
            <person name="Kettle C.J."/>
            <person name="Jalonen R."/>
            <person name="Gaisberger H."/>
            <person name="Ma Y.Z."/>
            <person name="Qiu Y.X."/>
        </authorList>
    </citation>
    <scope>NUCLEOTIDE SEQUENCE [LARGE SCALE GENOMIC DNA]</scope>
    <source>
        <strain evidence="4">Hangzhou</strain>
    </source>
</reference>
<dbReference type="Pfam" id="PF13639">
    <property type="entry name" value="zf-RING_2"/>
    <property type="match status" value="1"/>
</dbReference>
<evidence type="ECO:0000313" key="4">
    <source>
        <dbReference type="EMBL" id="KAK9280997.1"/>
    </source>
</evidence>
<dbReference type="PANTHER" id="PTHR45676">
    <property type="entry name" value="RING-H2 FINGER PROTEIN ATL51-RELATED"/>
    <property type="match status" value="1"/>
</dbReference>
<feature type="domain" description="RING-type" evidence="3">
    <location>
        <begin position="78"/>
        <end position="120"/>
    </location>
</feature>
<keyword evidence="5" id="KW-1185">Reference proteome</keyword>
<dbReference type="EMBL" id="JBBPBK010000007">
    <property type="protein sequence ID" value="KAK9280997.1"/>
    <property type="molecule type" value="Genomic_DNA"/>
</dbReference>
<dbReference type="Gene3D" id="3.30.40.10">
    <property type="entry name" value="Zinc/RING finger domain, C3HC4 (zinc finger)"/>
    <property type="match status" value="1"/>
</dbReference>
<dbReference type="InterPro" id="IPR001841">
    <property type="entry name" value="Znf_RING"/>
</dbReference>
<dbReference type="SMART" id="SM00184">
    <property type="entry name" value="RING"/>
    <property type="match status" value="1"/>
</dbReference>
<dbReference type="GO" id="GO:0008270">
    <property type="term" value="F:zinc ion binding"/>
    <property type="evidence" value="ECO:0007669"/>
    <property type="project" value="UniProtKB-KW"/>
</dbReference>
<proteinExistence type="predicted"/>
<sequence>MSSLYQDLVPISGIALALYCITIMGWCTYYWFSRRSTMRPLGEKSFHPITRMKPYLVSAFNYKKGVGTIEEENSEISCVVCLLGFEDGDDVKQLQRCNHSFHAPCIDMWLYSHSNCPVCRAPVHPLTSNN</sequence>
<dbReference type="Proteomes" id="UP001415857">
    <property type="component" value="Unassembled WGS sequence"/>
</dbReference>
<keyword evidence="1" id="KW-0863">Zinc-finger</keyword>
<evidence type="ECO:0000313" key="5">
    <source>
        <dbReference type="Proteomes" id="UP001415857"/>
    </source>
</evidence>
<dbReference type="InterPro" id="IPR013083">
    <property type="entry name" value="Znf_RING/FYVE/PHD"/>
</dbReference>
<dbReference type="GO" id="GO:0016567">
    <property type="term" value="P:protein ubiquitination"/>
    <property type="evidence" value="ECO:0007669"/>
    <property type="project" value="TreeGrafter"/>
</dbReference>
<organism evidence="4 5">
    <name type="scientific">Liquidambar formosana</name>
    <name type="common">Formosan gum</name>
    <dbReference type="NCBI Taxonomy" id="63359"/>
    <lineage>
        <taxon>Eukaryota</taxon>
        <taxon>Viridiplantae</taxon>
        <taxon>Streptophyta</taxon>
        <taxon>Embryophyta</taxon>
        <taxon>Tracheophyta</taxon>
        <taxon>Spermatophyta</taxon>
        <taxon>Magnoliopsida</taxon>
        <taxon>eudicotyledons</taxon>
        <taxon>Gunneridae</taxon>
        <taxon>Pentapetalae</taxon>
        <taxon>Saxifragales</taxon>
        <taxon>Altingiaceae</taxon>
        <taxon>Liquidambar</taxon>
    </lineage>
</organism>
<dbReference type="SUPFAM" id="SSF57850">
    <property type="entry name" value="RING/U-box"/>
    <property type="match status" value="1"/>
</dbReference>
<evidence type="ECO:0000256" key="1">
    <source>
        <dbReference type="PROSITE-ProRule" id="PRU00175"/>
    </source>
</evidence>
<keyword evidence="2" id="KW-0472">Membrane</keyword>
<accession>A0AAP0RR04</accession>
<dbReference type="PROSITE" id="PS50089">
    <property type="entry name" value="ZF_RING_2"/>
    <property type="match status" value="1"/>
</dbReference>
<dbReference type="AlphaFoldDB" id="A0AAP0RR04"/>
<keyword evidence="1" id="KW-0862">Zinc</keyword>
<keyword evidence="1" id="KW-0479">Metal-binding</keyword>
<name>A0AAP0RR04_LIQFO</name>
<evidence type="ECO:0000256" key="2">
    <source>
        <dbReference type="SAM" id="Phobius"/>
    </source>
</evidence>
<keyword evidence="2" id="KW-1133">Transmembrane helix</keyword>
<gene>
    <name evidence="4" type="ORF">L1049_003888</name>
</gene>
<dbReference type="PANTHER" id="PTHR45676:SF84">
    <property type="entry name" value="RING-TYPE DOMAIN-CONTAINING PROTEIN"/>
    <property type="match status" value="1"/>
</dbReference>
<keyword evidence="2" id="KW-0812">Transmembrane</keyword>
<protein>
    <recommendedName>
        <fullName evidence="3">RING-type domain-containing protein</fullName>
    </recommendedName>
</protein>
<comment type="caution">
    <text evidence="4">The sequence shown here is derived from an EMBL/GenBank/DDBJ whole genome shotgun (WGS) entry which is preliminary data.</text>
</comment>
<feature type="transmembrane region" description="Helical" evidence="2">
    <location>
        <begin position="12"/>
        <end position="32"/>
    </location>
</feature>
<evidence type="ECO:0000259" key="3">
    <source>
        <dbReference type="PROSITE" id="PS50089"/>
    </source>
</evidence>